<keyword evidence="2" id="KW-1185">Reference proteome</keyword>
<evidence type="ECO:0008006" key="3">
    <source>
        <dbReference type="Google" id="ProtNLM"/>
    </source>
</evidence>
<organism evidence="1 2">
    <name type="scientific">Mariniradius sediminis</name>
    <dbReference type="NCBI Taxonomy" id="2909237"/>
    <lineage>
        <taxon>Bacteria</taxon>
        <taxon>Pseudomonadati</taxon>
        <taxon>Bacteroidota</taxon>
        <taxon>Cytophagia</taxon>
        <taxon>Cytophagales</taxon>
        <taxon>Cyclobacteriaceae</taxon>
        <taxon>Mariniradius</taxon>
    </lineage>
</organism>
<gene>
    <name evidence="1" type="ORF">L0U89_03315</name>
</gene>
<protein>
    <recommendedName>
        <fullName evidence="3">DUF4136 domain-containing protein</fullName>
    </recommendedName>
</protein>
<accession>A0ABS9BPW1</accession>
<dbReference type="PROSITE" id="PS51257">
    <property type="entry name" value="PROKAR_LIPOPROTEIN"/>
    <property type="match status" value="1"/>
</dbReference>
<dbReference type="Proteomes" id="UP001201449">
    <property type="component" value="Unassembled WGS sequence"/>
</dbReference>
<reference evidence="1 2" key="1">
    <citation type="submission" date="2022-01" db="EMBL/GenBank/DDBJ databases">
        <title>Mariniradius saccharolyticus sp. nov., isolated from sediment of a river.</title>
        <authorList>
            <person name="Liu H."/>
        </authorList>
    </citation>
    <scope>NUCLEOTIDE SEQUENCE [LARGE SCALE GENOMIC DNA]</scope>
    <source>
        <strain evidence="1 2">RY-2</strain>
    </source>
</reference>
<name>A0ABS9BPW1_9BACT</name>
<evidence type="ECO:0000313" key="2">
    <source>
        <dbReference type="Proteomes" id="UP001201449"/>
    </source>
</evidence>
<dbReference type="RefSeq" id="WP_234860215.1">
    <property type="nucleotide sequence ID" value="NZ_JAKEVZ010000002.1"/>
</dbReference>
<sequence>MKTIKIFAIALNIIAIGCAPLKQVTVIKNDKIENYKYVYITPTKSLTSSSGGVYGGNYGLYGSTTSKSVNPSDVISGILLKEGFSQLPELKDELKDETLIVNYGESGRRNRGLGYTIEVTIQFLSAKTNTTVCSCTAEGQGETEADDIRQAITRCLNGLLSKEN</sequence>
<comment type="caution">
    <text evidence="1">The sequence shown here is derived from an EMBL/GenBank/DDBJ whole genome shotgun (WGS) entry which is preliminary data.</text>
</comment>
<proteinExistence type="predicted"/>
<dbReference type="EMBL" id="JAKEVZ010000002">
    <property type="protein sequence ID" value="MCF1750086.1"/>
    <property type="molecule type" value="Genomic_DNA"/>
</dbReference>
<evidence type="ECO:0000313" key="1">
    <source>
        <dbReference type="EMBL" id="MCF1750086.1"/>
    </source>
</evidence>